<evidence type="ECO:0000256" key="1">
    <source>
        <dbReference type="ARBA" id="ARBA00022723"/>
    </source>
</evidence>
<dbReference type="Proteomes" id="UP000219440">
    <property type="component" value="Unassembled WGS sequence"/>
</dbReference>
<dbReference type="AlphaFoldDB" id="A0A2C8ZWF4"/>
<reference evidence="7 8" key="1">
    <citation type="submission" date="2017-09" db="EMBL/GenBank/DDBJ databases">
        <authorList>
            <person name="Ehlers B."/>
            <person name="Leendertz F.H."/>
        </authorList>
    </citation>
    <scope>NUCLEOTIDE SEQUENCE [LARGE SCALE GENOMIC DNA]</scope>
    <source>
        <strain evidence="7 8">CGMCC 1.05381</strain>
    </source>
</reference>
<dbReference type="InterPro" id="IPR020458">
    <property type="entry name" value="Znf_DskA_TraR_CS"/>
</dbReference>
<dbReference type="PROSITE" id="PS51128">
    <property type="entry name" value="ZF_DKSA_2"/>
    <property type="match status" value="1"/>
</dbReference>
<keyword evidence="3" id="KW-0862">Zinc</keyword>
<evidence type="ECO:0000256" key="4">
    <source>
        <dbReference type="PROSITE-ProRule" id="PRU00510"/>
    </source>
</evidence>
<evidence type="ECO:0000259" key="6">
    <source>
        <dbReference type="Pfam" id="PF01258"/>
    </source>
</evidence>
<keyword evidence="2" id="KW-0863">Zinc-finger</keyword>
<dbReference type="Pfam" id="PF01258">
    <property type="entry name" value="zf-dskA_traR"/>
    <property type="match status" value="1"/>
</dbReference>
<evidence type="ECO:0000256" key="3">
    <source>
        <dbReference type="ARBA" id="ARBA00022833"/>
    </source>
</evidence>
<organism evidence="7 8">
    <name type="scientific">Salinibacterium xinjiangense</name>
    <dbReference type="NCBI Taxonomy" id="386302"/>
    <lineage>
        <taxon>Bacteria</taxon>
        <taxon>Bacillati</taxon>
        <taxon>Actinomycetota</taxon>
        <taxon>Actinomycetes</taxon>
        <taxon>Micrococcales</taxon>
        <taxon>Microbacteriaceae</taxon>
        <taxon>Salinibacterium</taxon>
    </lineage>
</organism>
<dbReference type="GO" id="GO:0008270">
    <property type="term" value="F:zinc ion binding"/>
    <property type="evidence" value="ECO:0007669"/>
    <property type="project" value="UniProtKB-KW"/>
</dbReference>
<dbReference type="OrthoDB" id="1121111at2"/>
<protein>
    <submittedName>
        <fullName evidence="7">Transcriptional regulator, TraR/DksA family</fullName>
    </submittedName>
</protein>
<feature type="zinc finger region" description="dksA C4-type" evidence="4">
    <location>
        <begin position="105"/>
        <end position="129"/>
    </location>
</feature>
<dbReference type="Gene3D" id="1.20.120.910">
    <property type="entry name" value="DksA, coiled-coil domain"/>
    <property type="match status" value="1"/>
</dbReference>
<dbReference type="InterPro" id="IPR000962">
    <property type="entry name" value="Znf_DskA_TraR"/>
</dbReference>
<dbReference type="PANTHER" id="PTHR33823">
    <property type="entry name" value="RNA POLYMERASE-BINDING TRANSCRIPTION FACTOR DKSA-RELATED"/>
    <property type="match status" value="1"/>
</dbReference>
<dbReference type="RefSeq" id="WP_097061232.1">
    <property type="nucleotide sequence ID" value="NZ_BMLC01000003.1"/>
</dbReference>
<dbReference type="PROSITE" id="PS01102">
    <property type="entry name" value="ZF_DKSA_1"/>
    <property type="match status" value="1"/>
</dbReference>
<evidence type="ECO:0000313" key="8">
    <source>
        <dbReference type="Proteomes" id="UP000219440"/>
    </source>
</evidence>
<sequence length="131" mass="14140">MSAELTSPKADNGRPLTTQQQLRKRARLVDDLQETRDLESRLRGDVAAGIASRRGSTNDEVDDPEGANTAFEGAQSNAMAQHTRRHIDEILAAMVRLDTGTYGLCEHCGSAISKPRLDARPATAFCISCAA</sequence>
<proteinExistence type="predicted"/>
<dbReference type="SUPFAM" id="SSF57716">
    <property type="entry name" value="Glucocorticoid receptor-like (DNA-binding domain)"/>
    <property type="match status" value="1"/>
</dbReference>
<gene>
    <name evidence="7" type="ORF">SAMN06296378_2166</name>
</gene>
<feature type="region of interest" description="Disordered" evidence="5">
    <location>
        <begin position="49"/>
        <end position="68"/>
    </location>
</feature>
<name>A0A2C8ZWF4_9MICO</name>
<accession>A0A2C8ZWF4</accession>
<evidence type="ECO:0000256" key="5">
    <source>
        <dbReference type="SAM" id="MobiDB-lite"/>
    </source>
</evidence>
<keyword evidence="8" id="KW-1185">Reference proteome</keyword>
<dbReference type="PANTHER" id="PTHR33823:SF4">
    <property type="entry name" value="GENERAL STRESS PROTEIN 16O"/>
    <property type="match status" value="1"/>
</dbReference>
<feature type="region of interest" description="Disordered" evidence="5">
    <location>
        <begin position="1"/>
        <end position="28"/>
    </location>
</feature>
<feature type="domain" description="Zinc finger DksA/TraR C4-type" evidence="6">
    <location>
        <begin position="100"/>
        <end position="130"/>
    </location>
</feature>
<evidence type="ECO:0000313" key="7">
    <source>
        <dbReference type="EMBL" id="SOE70199.1"/>
    </source>
</evidence>
<dbReference type="EMBL" id="OCST01000004">
    <property type="protein sequence ID" value="SOE70199.1"/>
    <property type="molecule type" value="Genomic_DNA"/>
</dbReference>
<keyword evidence="1" id="KW-0479">Metal-binding</keyword>
<evidence type="ECO:0000256" key="2">
    <source>
        <dbReference type="ARBA" id="ARBA00022771"/>
    </source>
</evidence>